<dbReference type="Proteomes" id="UP000389128">
    <property type="component" value="Unassembled WGS sequence"/>
</dbReference>
<dbReference type="RefSeq" id="WP_148581263.1">
    <property type="nucleotide sequence ID" value="NZ_SDKK01000030.1"/>
</dbReference>
<dbReference type="SUPFAM" id="SSF55874">
    <property type="entry name" value="ATPase domain of HSP90 chaperone/DNA topoisomerase II/histidine kinase"/>
    <property type="match status" value="1"/>
</dbReference>
<dbReference type="InterPro" id="IPR036890">
    <property type="entry name" value="HATPase_C_sf"/>
</dbReference>
<comment type="caution">
    <text evidence="1">The sequence shown here is derived from an EMBL/GenBank/DDBJ whole genome shotgun (WGS) entry which is preliminary data.</text>
</comment>
<reference evidence="1 2" key="1">
    <citation type="submission" date="2019-01" db="EMBL/GenBank/DDBJ databases">
        <title>Zoogloea oleivorans genome sequencing and assembly.</title>
        <authorList>
            <person name="Tancsics A."/>
            <person name="Farkas M."/>
            <person name="Kriszt B."/>
            <person name="Maroti G."/>
            <person name="Horvath B."/>
        </authorList>
    </citation>
    <scope>NUCLEOTIDE SEQUENCE [LARGE SCALE GENOMIC DNA]</scope>
    <source>
        <strain evidence="1 2">Buc</strain>
    </source>
</reference>
<dbReference type="AlphaFoldDB" id="A0A6C2CF84"/>
<dbReference type="OrthoDB" id="8456403at2"/>
<dbReference type="EMBL" id="SDKK01000030">
    <property type="protein sequence ID" value="TYC52720.1"/>
    <property type="molecule type" value="Genomic_DNA"/>
</dbReference>
<protein>
    <submittedName>
        <fullName evidence="1">ATP-binding protein</fullName>
    </submittedName>
</protein>
<accession>A0A6C2CF84</accession>
<proteinExistence type="predicted"/>
<keyword evidence="1" id="KW-0067">ATP-binding</keyword>
<dbReference type="Gene3D" id="3.30.565.10">
    <property type="entry name" value="Histidine kinase-like ATPase, C-terminal domain"/>
    <property type="match status" value="1"/>
</dbReference>
<keyword evidence="2" id="KW-1185">Reference proteome</keyword>
<organism evidence="1 2">
    <name type="scientific">Zoogloea oleivorans</name>
    <dbReference type="NCBI Taxonomy" id="1552750"/>
    <lineage>
        <taxon>Bacteria</taxon>
        <taxon>Pseudomonadati</taxon>
        <taxon>Pseudomonadota</taxon>
        <taxon>Betaproteobacteria</taxon>
        <taxon>Rhodocyclales</taxon>
        <taxon>Zoogloeaceae</taxon>
        <taxon>Zoogloea</taxon>
    </lineage>
</organism>
<dbReference type="Gene3D" id="1.10.10.10">
    <property type="entry name" value="Winged helix-like DNA-binding domain superfamily/Winged helix DNA-binding domain"/>
    <property type="match status" value="1"/>
</dbReference>
<evidence type="ECO:0000313" key="2">
    <source>
        <dbReference type="Proteomes" id="UP000389128"/>
    </source>
</evidence>
<sequence>MREKIKAILERQPGLKAKAIADQLRLDKTEVNQVLYANKNLFVRDEAFAWSLSELRVNLGSLRWLNADLFEDALLVSGSPLDSTACCVTFVIGEGCKPLLEALARLLAICNQLVSSGKSVSLDFSASKSTLSYLNRIGFIDLLHEHVQILPKRPKRSTAATYEGNNDGVVELRRIDHIDPDNDIPTLLRRSFVSCVGDSYDVAAHTVLSELYGNVTEHSEAQTAGFAGLQYYAKGIPPHIQTVISDNGRGIVGTLMPVVAQRYPSVARKISASKEPQVELLKEVFSTGGISQVDESGRGLGLKRSGQFATKYNAIISVRQETFALTAKYKGSKLDFTHRTNLARIAGTHICFDFVLDQSAPPA</sequence>
<dbReference type="GO" id="GO:0005524">
    <property type="term" value="F:ATP binding"/>
    <property type="evidence" value="ECO:0007669"/>
    <property type="project" value="UniProtKB-KW"/>
</dbReference>
<keyword evidence="1" id="KW-0547">Nucleotide-binding</keyword>
<evidence type="ECO:0000313" key="1">
    <source>
        <dbReference type="EMBL" id="TYC52720.1"/>
    </source>
</evidence>
<name>A0A6C2CF84_9RHOO</name>
<dbReference type="InterPro" id="IPR036388">
    <property type="entry name" value="WH-like_DNA-bd_sf"/>
</dbReference>
<gene>
    <name evidence="1" type="ORF">ETQ85_22285</name>
</gene>